<dbReference type="PANTHER" id="PTHR28047:SF5">
    <property type="entry name" value="PROTEIN DCG1"/>
    <property type="match status" value="1"/>
</dbReference>
<comment type="similarity">
    <text evidence="1">Belongs to the HyuE racemase family.</text>
</comment>
<dbReference type="Proteomes" id="UP000321523">
    <property type="component" value="Unassembled WGS sequence"/>
</dbReference>
<dbReference type="Pfam" id="PF01177">
    <property type="entry name" value="Asp_Glu_race"/>
    <property type="match status" value="1"/>
</dbReference>
<organism evidence="2 3">
    <name type="scientific">Skermanella aerolata</name>
    <dbReference type="NCBI Taxonomy" id="393310"/>
    <lineage>
        <taxon>Bacteria</taxon>
        <taxon>Pseudomonadati</taxon>
        <taxon>Pseudomonadota</taxon>
        <taxon>Alphaproteobacteria</taxon>
        <taxon>Rhodospirillales</taxon>
        <taxon>Azospirillaceae</taxon>
        <taxon>Skermanella</taxon>
    </lineage>
</organism>
<dbReference type="GO" id="GO:0047661">
    <property type="term" value="F:amino-acid racemase activity"/>
    <property type="evidence" value="ECO:0007669"/>
    <property type="project" value="InterPro"/>
</dbReference>
<dbReference type="AlphaFoldDB" id="A0A512DTU4"/>
<dbReference type="EMBL" id="BJYZ01000018">
    <property type="protein sequence ID" value="GEO39889.1"/>
    <property type="molecule type" value="Genomic_DNA"/>
</dbReference>
<dbReference type="InterPro" id="IPR052186">
    <property type="entry name" value="Hydantoin_racemase-like"/>
</dbReference>
<keyword evidence="3" id="KW-1185">Reference proteome</keyword>
<sequence>MRLLLVNPNTSVATTAAMVEIARDEAAGCAVIDGLSAPSGAPLITDEAALEAAARAVASLSPEILADGPDGVIVAAFGDPGLDALRAVLPMHVTGIAEAGMAEAGQGGRRFCVVTTTPDLKAAIERTARRHGHAENFAGVWLTPGDPAALMGDPTRLVEALLEACLQAMREADVAAIVIGGGPLAVAARALKDAVGVPLIEPVPCAVRLALKRAEQYRKPPTDLPETSP</sequence>
<dbReference type="InterPro" id="IPR053714">
    <property type="entry name" value="Iso_Racemase_Enz_sf"/>
</dbReference>
<evidence type="ECO:0000313" key="2">
    <source>
        <dbReference type="EMBL" id="GEO39889.1"/>
    </source>
</evidence>
<protein>
    <submittedName>
        <fullName evidence="2">Hydantoin racemase</fullName>
    </submittedName>
</protein>
<proteinExistence type="inferred from homology"/>
<comment type="caution">
    <text evidence="2">The sequence shown here is derived from an EMBL/GenBank/DDBJ whole genome shotgun (WGS) entry which is preliminary data.</text>
</comment>
<name>A0A512DTU4_9PROT</name>
<dbReference type="InterPro" id="IPR015942">
    <property type="entry name" value="Asp/Glu/hydantoin_racemase"/>
</dbReference>
<dbReference type="OrthoDB" id="7774147at2"/>
<evidence type="ECO:0000313" key="3">
    <source>
        <dbReference type="Proteomes" id="UP000321523"/>
    </source>
</evidence>
<dbReference type="PANTHER" id="PTHR28047">
    <property type="entry name" value="PROTEIN DCG1"/>
    <property type="match status" value="1"/>
</dbReference>
<evidence type="ECO:0000256" key="1">
    <source>
        <dbReference type="ARBA" id="ARBA00038414"/>
    </source>
</evidence>
<accession>A0A512DTU4</accession>
<dbReference type="RefSeq" id="WP_044434441.1">
    <property type="nucleotide sequence ID" value="NZ_BJYZ01000018.1"/>
</dbReference>
<gene>
    <name evidence="2" type="ORF">SAE02_40370</name>
</gene>
<dbReference type="Gene3D" id="3.40.50.12500">
    <property type="match status" value="1"/>
</dbReference>
<reference evidence="2 3" key="1">
    <citation type="submission" date="2019-07" db="EMBL/GenBank/DDBJ databases">
        <title>Whole genome shotgun sequence of Skermanella aerolata NBRC 106429.</title>
        <authorList>
            <person name="Hosoyama A."/>
            <person name="Uohara A."/>
            <person name="Ohji S."/>
            <person name="Ichikawa N."/>
        </authorList>
    </citation>
    <scope>NUCLEOTIDE SEQUENCE [LARGE SCALE GENOMIC DNA]</scope>
    <source>
        <strain evidence="2 3">NBRC 106429</strain>
    </source>
</reference>